<protein>
    <submittedName>
        <fullName evidence="2">Uncharacterized protein</fullName>
    </submittedName>
</protein>
<keyword evidence="1" id="KW-0472">Membrane</keyword>
<accession>A0A918X8Z6</accession>
<reference evidence="2" key="1">
    <citation type="journal article" date="2014" name="Int. J. Syst. Evol. Microbiol.">
        <title>Complete genome sequence of Corynebacterium casei LMG S-19264T (=DSM 44701T), isolated from a smear-ripened cheese.</title>
        <authorList>
            <consortium name="US DOE Joint Genome Institute (JGI-PGF)"/>
            <person name="Walter F."/>
            <person name="Albersmeier A."/>
            <person name="Kalinowski J."/>
            <person name="Ruckert C."/>
        </authorList>
    </citation>
    <scope>NUCLEOTIDE SEQUENCE</scope>
    <source>
        <strain evidence="2">JCM 4637</strain>
    </source>
</reference>
<sequence>MSPFLIKTAVRAQSLEHRVRARLNTVREHGALGGDRGESPIQTVIIVLAGLAGALLIAGGLAALYAKYGGQMAGK</sequence>
<dbReference type="AlphaFoldDB" id="A0A918X8Z6"/>
<keyword evidence="1" id="KW-1133">Transmembrane helix</keyword>
<dbReference type="Proteomes" id="UP000638353">
    <property type="component" value="Unassembled WGS sequence"/>
</dbReference>
<gene>
    <name evidence="2" type="ORF">GCM10010334_82120</name>
</gene>
<evidence type="ECO:0000313" key="2">
    <source>
        <dbReference type="EMBL" id="GHD18877.1"/>
    </source>
</evidence>
<dbReference type="RefSeq" id="WP_189828415.1">
    <property type="nucleotide sequence ID" value="NZ_BMVC01000031.1"/>
</dbReference>
<feature type="transmembrane region" description="Helical" evidence="1">
    <location>
        <begin position="44"/>
        <end position="66"/>
    </location>
</feature>
<keyword evidence="1" id="KW-0812">Transmembrane</keyword>
<dbReference type="EMBL" id="BMVC01000031">
    <property type="protein sequence ID" value="GHD18877.1"/>
    <property type="molecule type" value="Genomic_DNA"/>
</dbReference>
<evidence type="ECO:0000256" key="1">
    <source>
        <dbReference type="SAM" id="Phobius"/>
    </source>
</evidence>
<name>A0A918X8Z6_9ACTN</name>
<comment type="caution">
    <text evidence="2">The sequence shown here is derived from an EMBL/GenBank/DDBJ whole genome shotgun (WGS) entry which is preliminary data.</text>
</comment>
<proteinExistence type="predicted"/>
<evidence type="ECO:0000313" key="3">
    <source>
        <dbReference type="Proteomes" id="UP000638353"/>
    </source>
</evidence>
<organism evidence="2 3">
    <name type="scientific">Streptomyces finlayi</name>
    <dbReference type="NCBI Taxonomy" id="67296"/>
    <lineage>
        <taxon>Bacteria</taxon>
        <taxon>Bacillati</taxon>
        <taxon>Actinomycetota</taxon>
        <taxon>Actinomycetes</taxon>
        <taxon>Kitasatosporales</taxon>
        <taxon>Streptomycetaceae</taxon>
        <taxon>Streptomyces</taxon>
    </lineage>
</organism>
<reference evidence="2" key="2">
    <citation type="submission" date="2020-09" db="EMBL/GenBank/DDBJ databases">
        <authorList>
            <person name="Sun Q."/>
            <person name="Ohkuma M."/>
        </authorList>
    </citation>
    <scope>NUCLEOTIDE SEQUENCE</scope>
    <source>
        <strain evidence="2">JCM 4637</strain>
    </source>
</reference>